<protein>
    <submittedName>
        <fullName evidence="1">Uncharacterized protein</fullName>
    </submittedName>
</protein>
<accession>A0A9Y1BR20</accession>
<dbReference type="Proteomes" id="UP001200513">
    <property type="component" value="Chromosome"/>
</dbReference>
<gene>
    <name evidence="1" type="ORF">K9W46_14010</name>
</gene>
<dbReference type="AlphaFoldDB" id="A0A9Y1BR20"/>
<sequence>MNSNTEEIKNEITLTTAAQLIVKQYNEVLKGNCSSDGFLALVRHWLDFASIKTEKDSNLELLLGDIHAWAYEQNIEEAFSRIEKLIQPVLNLLKHE</sequence>
<proteinExistence type="predicted"/>
<organism evidence="1">
    <name type="scientific">Candidatus Heimdallarchaeum endolithica</name>
    <dbReference type="NCBI Taxonomy" id="2876572"/>
    <lineage>
        <taxon>Archaea</taxon>
        <taxon>Promethearchaeati</taxon>
        <taxon>Candidatus Heimdallarchaeota</taxon>
        <taxon>Candidatus Heimdallarchaeia (ex Rinke et al. 2021) (nom. nud.)</taxon>
        <taxon>Candidatus Heimdallarchaeales</taxon>
        <taxon>Candidatus Heimdallarchaeaceae</taxon>
        <taxon>Candidatus Heimdallarchaeum</taxon>
    </lineage>
</organism>
<reference evidence="1" key="1">
    <citation type="journal article" date="2022" name="Nat. Microbiol.">
        <title>Unique mobile elements and scalable gene flow at the prokaryote-eukaryote boundary revealed by circularized Asgard archaea genomes.</title>
        <authorList>
            <person name="Wu F."/>
            <person name="Speth D.R."/>
            <person name="Philosof A."/>
            <person name="Cremiere A."/>
            <person name="Narayanan A."/>
            <person name="Barco R.A."/>
            <person name="Connon S.A."/>
            <person name="Amend J.P."/>
            <person name="Antoshechkin I.A."/>
            <person name="Orphan V.J."/>
        </authorList>
    </citation>
    <scope>NUCLEOTIDE SEQUENCE</scope>
    <source>
        <strain evidence="1">PR6</strain>
    </source>
</reference>
<evidence type="ECO:0000313" key="1">
    <source>
        <dbReference type="EMBL" id="UJG43470.1"/>
    </source>
</evidence>
<name>A0A9Y1BR20_9ARCH</name>
<dbReference type="EMBL" id="CP084167">
    <property type="protein sequence ID" value="UJG43470.1"/>
    <property type="molecule type" value="Genomic_DNA"/>
</dbReference>